<gene>
    <name evidence="1" type="ORF">EZS28_008087</name>
</gene>
<comment type="caution">
    <text evidence="1">The sequence shown here is derived from an EMBL/GenBank/DDBJ whole genome shotgun (WGS) entry which is preliminary data.</text>
</comment>
<name>A0A5J4WNA4_9EUKA</name>
<evidence type="ECO:0000313" key="2">
    <source>
        <dbReference type="Proteomes" id="UP000324800"/>
    </source>
</evidence>
<sequence length="510" mass="58301">MQFLEKVEIQDRINQWTENQTFPLNSTKTAKQQFSEYRTYLAQLLVEVAGASAEERLIVAQHGAFNELVNILRWAREQDKDISRPLQEWICESVENIIDNNISSAEIAFQTEILIELQNLLENILPLEEVKFVHADALKLFTTYGRTDEQQKIMYDMGLTQTFLKTMKSKNSGVVEKSSAAIINMMIYDDNIMDKKELHKNFSECEQKGIISSLFQDGIINGKSDNAKQTSAYGLGWLFKTKELPNNMKSDVIKQLKSAMKNQTRVIQMNSSNALSILAWNQQSQKLTMKQEKYFQPLIHLLKCEDDEDVLVYITLFMALFIVNMKHSGQIGQKDEFLSVMEKIGGLQQLVKIFVNDDADQNQEIKKYVSIVIGQLHKAQKVPDQFRSALIDSLKQMAFDKDDEFVYLSGLVLARLSECNENIADIVAGDLDFIEQYISRTAYSTIEQGMLLALNLLNFGSEDVKNKVKAAVPRNIVRQLIRSQEEDELFQQDGLVLTAVLLNDILQFIS</sequence>
<dbReference type="SUPFAM" id="SSF48371">
    <property type="entry name" value="ARM repeat"/>
    <property type="match status" value="2"/>
</dbReference>
<protein>
    <submittedName>
        <fullName evidence="1">Uncharacterized protein</fullName>
    </submittedName>
</protein>
<dbReference type="InterPro" id="IPR011989">
    <property type="entry name" value="ARM-like"/>
</dbReference>
<accession>A0A5J4WNA4</accession>
<dbReference type="Gene3D" id="1.25.10.10">
    <property type="entry name" value="Leucine-rich Repeat Variant"/>
    <property type="match status" value="2"/>
</dbReference>
<dbReference type="Proteomes" id="UP000324800">
    <property type="component" value="Unassembled WGS sequence"/>
</dbReference>
<organism evidence="1 2">
    <name type="scientific">Streblomastix strix</name>
    <dbReference type="NCBI Taxonomy" id="222440"/>
    <lineage>
        <taxon>Eukaryota</taxon>
        <taxon>Metamonada</taxon>
        <taxon>Preaxostyla</taxon>
        <taxon>Oxymonadida</taxon>
        <taxon>Streblomastigidae</taxon>
        <taxon>Streblomastix</taxon>
    </lineage>
</organism>
<dbReference type="EMBL" id="SNRW01001438">
    <property type="protein sequence ID" value="KAA6396391.1"/>
    <property type="molecule type" value="Genomic_DNA"/>
</dbReference>
<evidence type="ECO:0000313" key="1">
    <source>
        <dbReference type="EMBL" id="KAA6396391.1"/>
    </source>
</evidence>
<dbReference type="InterPro" id="IPR016024">
    <property type="entry name" value="ARM-type_fold"/>
</dbReference>
<proteinExistence type="predicted"/>
<dbReference type="AlphaFoldDB" id="A0A5J4WNA4"/>
<reference evidence="1 2" key="1">
    <citation type="submission" date="2019-03" db="EMBL/GenBank/DDBJ databases">
        <title>Single cell metagenomics reveals metabolic interactions within the superorganism composed of flagellate Streblomastix strix and complex community of Bacteroidetes bacteria on its surface.</title>
        <authorList>
            <person name="Treitli S.C."/>
            <person name="Kolisko M."/>
            <person name="Husnik F."/>
            <person name="Keeling P."/>
            <person name="Hampl V."/>
        </authorList>
    </citation>
    <scope>NUCLEOTIDE SEQUENCE [LARGE SCALE GENOMIC DNA]</scope>
    <source>
        <strain evidence="1">ST1C</strain>
    </source>
</reference>